<dbReference type="InterPro" id="IPR014722">
    <property type="entry name" value="Rib_uL2_dom2"/>
</dbReference>
<organism evidence="2 3">
    <name type="scientific">Meloidogyne javanica</name>
    <name type="common">Root-knot nematode worm</name>
    <dbReference type="NCBI Taxonomy" id="6303"/>
    <lineage>
        <taxon>Eukaryota</taxon>
        <taxon>Metazoa</taxon>
        <taxon>Ecdysozoa</taxon>
        <taxon>Nematoda</taxon>
        <taxon>Chromadorea</taxon>
        <taxon>Rhabditida</taxon>
        <taxon>Tylenchina</taxon>
        <taxon>Tylenchomorpha</taxon>
        <taxon>Tylenchoidea</taxon>
        <taxon>Meloidogynidae</taxon>
        <taxon>Meloidogyninae</taxon>
        <taxon>Meloidogyne</taxon>
        <taxon>Meloidogyne incognita group</taxon>
    </lineage>
</organism>
<name>A0A915MTU5_MELJA</name>
<keyword evidence="2" id="KW-1185">Reference proteome</keyword>
<reference evidence="3" key="1">
    <citation type="submission" date="2022-11" db="UniProtKB">
        <authorList>
            <consortium name="WormBaseParasite"/>
        </authorList>
    </citation>
    <scope>IDENTIFICATION</scope>
</reference>
<proteinExistence type="predicted"/>
<feature type="region of interest" description="Disordered" evidence="1">
    <location>
        <begin position="425"/>
        <end position="459"/>
    </location>
</feature>
<protein>
    <submittedName>
        <fullName evidence="3">Uncharacterized protein</fullName>
    </submittedName>
</protein>
<dbReference type="Gene3D" id="2.30.30.30">
    <property type="match status" value="1"/>
</dbReference>
<evidence type="ECO:0000256" key="1">
    <source>
        <dbReference type="SAM" id="MobiDB-lite"/>
    </source>
</evidence>
<accession>A0A915MTU5</accession>
<feature type="compositionally biased region" description="Basic residues" evidence="1">
    <location>
        <begin position="430"/>
        <end position="452"/>
    </location>
</feature>
<feature type="compositionally biased region" description="Basic and acidic residues" evidence="1">
    <location>
        <begin position="1"/>
        <end position="11"/>
    </location>
</feature>
<dbReference type="AlphaFoldDB" id="A0A915MTU5"/>
<evidence type="ECO:0000313" key="3">
    <source>
        <dbReference type="WBParaSite" id="scaffold550_cov260.g1291"/>
    </source>
</evidence>
<dbReference type="WBParaSite" id="scaffold550_cov260.g1291">
    <property type="protein sequence ID" value="scaffold550_cov260.g1291"/>
    <property type="gene ID" value="scaffold550_cov260.g1291"/>
</dbReference>
<sequence length="459" mass="52087">MPEVKTDDYSERPLSLTKKSSKQEEIGNEEITENEGNLNKILNIRSIRDSMPNRTDCPTFRANVPSLLFESTIHDQSLNEEDEQDYASEAVSTPTTIPNKCPTFRANISSLFESTINTCTDTSTPFQKNCPTFRANIPSLLFESTILDQSLNEEASKTTTLPNKCPTFRTSIPSFFESTIYPDSQVVDDRAQSHDFETSGPSTSTNFPIPCSSLNKNRFVLIKGTPCKVRELIRPLAQQSFEVENIENNPSPTSSNNVDDRHSINMPSILSNSEQTFFEKSPTPSQTKISLFRADQTLDIYDDETDGMNVEEAEEKNLSQSSDFYPSPSPKHFLHTVCINKPPRLTYQPKLIRPDPESPSVVQLGLRRSKRNRLPTLKHHLGQRAIYKVDRDGNRVLVGATEVEPKDNPCKKYGVLDIVKAAEKENEAKKSKRRTQSLMKKRRQERFKQKLSKVKEEDE</sequence>
<dbReference type="Proteomes" id="UP000887561">
    <property type="component" value="Unplaced"/>
</dbReference>
<feature type="region of interest" description="Disordered" evidence="1">
    <location>
        <begin position="1"/>
        <end position="32"/>
    </location>
</feature>
<evidence type="ECO:0000313" key="2">
    <source>
        <dbReference type="Proteomes" id="UP000887561"/>
    </source>
</evidence>